<proteinExistence type="predicted"/>
<dbReference type="Pfam" id="PF01258">
    <property type="entry name" value="zf-dskA_traR"/>
    <property type="match status" value="1"/>
</dbReference>
<dbReference type="PANTHER" id="PTHR33823:SF4">
    <property type="entry name" value="GENERAL STRESS PROTEIN 16O"/>
    <property type="match status" value="1"/>
</dbReference>
<dbReference type="InterPro" id="IPR000962">
    <property type="entry name" value="Znf_DskA_TraR"/>
</dbReference>
<name>A0A1G1WQV7_9BACT</name>
<dbReference type="GO" id="GO:0008270">
    <property type="term" value="F:zinc ion binding"/>
    <property type="evidence" value="ECO:0007669"/>
    <property type="project" value="UniProtKB-KW"/>
</dbReference>
<keyword evidence="2" id="KW-0863">Zinc-finger</keyword>
<evidence type="ECO:0000256" key="2">
    <source>
        <dbReference type="ARBA" id="ARBA00022771"/>
    </source>
</evidence>
<evidence type="ECO:0000313" key="7">
    <source>
        <dbReference type="Proteomes" id="UP000178068"/>
    </source>
</evidence>
<dbReference type="EMBL" id="MHCZ01000014">
    <property type="protein sequence ID" value="OGY30103.1"/>
    <property type="molecule type" value="Genomic_DNA"/>
</dbReference>
<comment type="caution">
    <text evidence="6">The sequence shown here is derived from an EMBL/GenBank/DDBJ whole genome shotgun (WGS) entry which is preliminary data.</text>
</comment>
<dbReference type="Proteomes" id="UP000178068">
    <property type="component" value="Unassembled WGS sequence"/>
</dbReference>
<reference evidence="6 7" key="1">
    <citation type="journal article" date="2016" name="Nat. Commun.">
        <title>Thousands of microbial genomes shed light on interconnected biogeochemical processes in an aquifer system.</title>
        <authorList>
            <person name="Anantharaman K."/>
            <person name="Brown C.T."/>
            <person name="Hug L.A."/>
            <person name="Sharon I."/>
            <person name="Castelle C.J."/>
            <person name="Probst A.J."/>
            <person name="Thomas B.C."/>
            <person name="Singh A."/>
            <person name="Wilkins M.J."/>
            <person name="Karaoz U."/>
            <person name="Brodie E.L."/>
            <person name="Williams K.H."/>
            <person name="Hubbard S.S."/>
            <person name="Banfield J.F."/>
        </authorList>
    </citation>
    <scope>NUCLEOTIDE SEQUENCE [LARGE SCALE GENOMIC DNA]</scope>
</reference>
<evidence type="ECO:0000259" key="5">
    <source>
        <dbReference type="Pfam" id="PF01258"/>
    </source>
</evidence>
<dbReference type="STRING" id="1802603.A3F35_03270"/>
<keyword evidence="3" id="KW-0862">Zinc</keyword>
<accession>A0A1G1WQV7</accession>
<dbReference type="AlphaFoldDB" id="A0A1G1WQV7"/>
<evidence type="ECO:0000313" key="6">
    <source>
        <dbReference type="EMBL" id="OGY30103.1"/>
    </source>
</evidence>
<gene>
    <name evidence="6" type="ORF">A3F35_03270</name>
</gene>
<organism evidence="6 7">
    <name type="scientific">Candidatus Woykebacteria bacterium RIFCSPHIGHO2_12_FULL_45_10</name>
    <dbReference type="NCBI Taxonomy" id="1802603"/>
    <lineage>
        <taxon>Bacteria</taxon>
        <taxon>Candidatus Woykeibacteriota</taxon>
    </lineage>
</organism>
<feature type="domain" description="Zinc finger DksA/TraR C4-type" evidence="5">
    <location>
        <begin position="78"/>
        <end position="105"/>
    </location>
</feature>
<sequence>MQIEKQKKALETEKQNLITQLDYYKKEDPFLSERRGLSTSADDDISETEGHDRITATRGALKKDLALVEAALKRLEEGKYGVCSLCGNKIEEARLEVLPTATLCASDERKKR</sequence>
<evidence type="ECO:0000256" key="4">
    <source>
        <dbReference type="PROSITE-ProRule" id="PRU00510"/>
    </source>
</evidence>
<evidence type="ECO:0000256" key="1">
    <source>
        <dbReference type="ARBA" id="ARBA00022723"/>
    </source>
</evidence>
<dbReference type="SUPFAM" id="SSF57716">
    <property type="entry name" value="Glucocorticoid receptor-like (DNA-binding domain)"/>
    <property type="match status" value="1"/>
</dbReference>
<evidence type="ECO:0000256" key="3">
    <source>
        <dbReference type="ARBA" id="ARBA00022833"/>
    </source>
</evidence>
<protein>
    <recommendedName>
        <fullName evidence="5">Zinc finger DksA/TraR C4-type domain-containing protein</fullName>
    </recommendedName>
</protein>
<dbReference type="PROSITE" id="PS51128">
    <property type="entry name" value="ZF_DKSA_2"/>
    <property type="match status" value="1"/>
</dbReference>
<keyword evidence="1" id="KW-0479">Metal-binding</keyword>
<dbReference type="Gene3D" id="1.20.120.910">
    <property type="entry name" value="DksA, coiled-coil domain"/>
    <property type="match status" value="1"/>
</dbReference>
<dbReference type="PANTHER" id="PTHR33823">
    <property type="entry name" value="RNA POLYMERASE-BINDING TRANSCRIPTION FACTOR DKSA-RELATED"/>
    <property type="match status" value="1"/>
</dbReference>
<feature type="zinc finger region" description="dksA C4-type" evidence="4">
    <location>
        <begin position="83"/>
        <end position="107"/>
    </location>
</feature>